<dbReference type="PROSITE" id="PS50005">
    <property type="entry name" value="TPR"/>
    <property type="match status" value="1"/>
</dbReference>
<feature type="repeat" description="TPR" evidence="1">
    <location>
        <begin position="381"/>
        <end position="414"/>
    </location>
</feature>
<dbReference type="AlphaFoldDB" id="A0A918KAX5"/>
<evidence type="ECO:0000256" key="1">
    <source>
        <dbReference type="PROSITE-ProRule" id="PRU00339"/>
    </source>
</evidence>
<comment type="caution">
    <text evidence="2">The sequence shown here is derived from an EMBL/GenBank/DDBJ whole genome shotgun (WGS) entry which is preliminary data.</text>
</comment>
<dbReference type="EMBL" id="BMYV01000001">
    <property type="protein sequence ID" value="GGX57316.1"/>
    <property type="molecule type" value="Genomic_DNA"/>
</dbReference>
<reference evidence="2 3" key="1">
    <citation type="journal article" date="2014" name="Int. J. Syst. Evol. Microbiol.">
        <title>Complete genome sequence of Corynebacterium casei LMG S-19264T (=DSM 44701T), isolated from a smear-ripened cheese.</title>
        <authorList>
            <consortium name="US DOE Joint Genome Institute (JGI-PGF)"/>
            <person name="Walter F."/>
            <person name="Albersmeier A."/>
            <person name="Kalinowski J."/>
            <person name="Ruckert C."/>
        </authorList>
    </citation>
    <scope>NUCLEOTIDE SEQUENCE [LARGE SCALE GENOMIC DNA]</scope>
    <source>
        <strain evidence="2 3">KCTC 23968</strain>
    </source>
</reference>
<dbReference type="Proteomes" id="UP000600865">
    <property type="component" value="Unassembled WGS sequence"/>
</dbReference>
<organism evidence="2 3">
    <name type="scientific">Litorimonas cladophorae</name>
    <dbReference type="NCBI Taxonomy" id="1220491"/>
    <lineage>
        <taxon>Bacteria</taxon>
        <taxon>Pseudomonadati</taxon>
        <taxon>Pseudomonadota</taxon>
        <taxon>Alphaproteobacteria</taxon>
        <taxon>Maricaulales</taxon>
        <taxon>Robiginitomaculaceae</taxon>
    </lineage>
</organism>
<protein>
    <submittedName>
        <fullName evidence="2">Membrane protein</fullName>
    </submittedName>
</protein>
<keyword evidence="3" id="KW-1185">Reference proteome</keyword>
<dbReference type="SUPFAM" id="SSF48452">
    <property type="entry name" value="TPR-like"/>
    <property type="match status" value="1"/>
</dbReference>
<evidence type="ECO:0000313" key="3">
    <source>
        <dbReference type="Proteomes" id="UP000600865"/>
    </source>
</evidence>
<dbReference type="InterPro" id="IPR011990">
    <property type="entry name" value="TPR-like_helical_dom_sf"/>
</dbReference>
<dbReference type="SMART" id="SM00028">
    <property type="entry name" value="TPR"/>
    <property type="match status" value="1"/>
</dbReference>
<dbReference type="InterPro" id="IPR019734">
    <property type="entry name" value="TPR_rpt"/>
</dbReference>
<sequence>MAGAATAIPSDAISSEEGDLVRAELERLCNDPLFRDTTRMKRFLRYVTEETLAGRGGRLKGYVIGVEVFDRPDDFDPQADTIVRVQAGQLRRRLDLYYAERGQDAEVRILVPKGRYAPTFEIRQSPDIETEADPEGFYRPTNAETSDPRPCIAVMTLDDLSPKPKNGEPRFADGVSAEIVNALVQFRSMRIITLGPTVTAISSGRSVREVGAEYGADFILSGSVRRDGQVFRVTVSLIRCLTGEHLFSRVYDREFQPGGLFNLQEEIASYTAAAVAAPYGAVNRYNRLSSDGRQDSMAAYNCVLRYYDIKLSPTRNQAEALMHDVTRVTESQPDFSTGWAIRSLMNVFMATQCLPPENIEVRLNEAKRTARRALSVDGQNAMGYYALFQAYFHQGRFDDADRMIRRALSLNPNDYSKLAYYAICLALRGEMERASIMQSAALRLIGRAPTWYHLPQMIVDFSEKRYDSVAGLVEKGLADTPAIFYLFGLSAKAYLGEVEETRAIIDAVLAANPNYQAEASISIELWHLEPKLARQVYDGLALAGLDITSLKSSI</sequence>
<keyword evidence="1" id="KW-0802">TPR repeat</keyword>
<dbReference type="Gene3D" id="1.25.40.10">
    <property type="entry name" value="Tetratricopeptide repeat domain"/>
    <property type="match status" value="1"/>
</dbReference>
<gene>
    <name evidence="2" type="ORF">GCM10011309_02850</name>
</gene>
<name>A0A918KAX5_9PROT</name>
<accession>A0A918KAX5</accession>
<proteinExistence type="predicted"/>
<evidence type="ECO:0000313" key="2">
    <source>
        <dbReference type="EMBL" id="GGX57316.1"/>
    </source>
</evidence>
<dbReference type="RefSeq" id="WP_189580356.1">
    <property type="nucleotide sequence ID" value="NZ_BMYV01000001.1"/>
</dbReference>